<feature type="domain" description="Nucleotidyl transferase" evidence="3">
    <location>
        <begin position="7"/>
        <end position="188"/>
    </location>
</feature>
<evidence type="ECO:0000259" key="3">
    <source>
        <dbReference type="Pfam" id="PF00483"/>
    </source>
</evidence>
<dbReference type="Proteomes" id="UP000322644">
    <property type="component" value="Chromosome"/>
</dbReference>
<reference evidence="4 5" key="1">
    <citation type="submission" date="2019-09" db="EMBL/GenBank/DDBJ databases">
        <title>Complete genome sequencing of four Arcobacter species reveals a diverse suite of mobile elements.</title>
        <authorList>
            <person name="Miller W.G."/>
            <person name="Yee E."/>
            <person name="Bono J.L."/>
        </authorList>
    </citation>
    <scope>NUCLEOTIDE SEQUENCE [LARGE SCALE GENOMIC DNA]</scope>
    <source>
        <strain evidence="4 5">CCUG 56899</strain>
    </source>
</reference>
<evidence type="ECO:0000256" key="2">
    <source>
        <dbReference type="ARBA" id="ARBA00022695"/>
    </source>
</evidence>
<dbReference type="PANTHER" id="PTHR43584">
    <property type="entry name" value="NUCLEOTIDYL TRANSFERASE"/>
    <property type="match status" value="1"/>
</dbReference>
<evidence type="ECO:0000313" key="5">
    <source>
        <dbReference type="Proteomes" id="UP000322644"/>
    </source>
</evidence>
<dbReference type="KEGG" id="apoc:APORC_1262"/>
<name>A0A5C2HDI1_9BACT</name>
<protein>
    <submittedName>
        <fullName evidence="4">GT2_BcE_like domain-containing protein</fullName>
    </submittedName>
</protein>
<feature type="domain" description="Nucleotidyl transferase" evidence="3">
    <location>
        <begin position="271"/>
        <end position="456"/>
    </location>
</feature>
<evidence type="ECO:0000313" key="4">
    <source>
        <dbReference type="EMBL" id="QEP40857.1"/>
    </source>
</evidence>
<organism evidence="4 5">
    <name type="scientific">Arcobacter porcinus</name>
    <dbReference type="NCBI Taxonomy" id="1935204"/>
    <lineage>
        <taxon>Bacteria</taxon>
        <taxon>Pseudomonadati</taxon>
        <taxon>Campylobacterota</taxon>
        <taxon>Epsilonproteobacteria</taxon>
        <taxon>Campylobacterales</taxon>
        <taxon>Arcobacteraceae</taxon>
        <taxon>Arcobacter</taxon>
    </lineage>
</organism>
<accession>A0A5C2HDI1</accession>
<dbReference type="InterPro" id="IPR029044">
    <property type="entry name" value="Nucleotide-diphossugar_trans"/>
</dbReference>
<keyword evidence="2" id="KW-0548">Nucleotidyltransferase</keyword>
<dbReference type="AlphaFoldDB" id="A0A5C2HDI1"/>
<dbReference type="EMBL" id="CP036246">
    <property type="protein sequence ID" value="QEP40857.1"/>
    <property type="molecule type" value="Genomic_DNA"/>
</dbReference>
<dbReference type="InterPro" id="IPR050065">
    <property type="entry name" value="GlmU-like"/>
</dbReference>
<proteinExistence type="predicted"/>
<reference evidence="4 5" key="2">
    <citation type="submission" date="2019-09" db="EMBL/GenBank/DDBJ databases">
        <title>Taxonomic note: a critical rebuttal of the proposed division of the genus Arcobacter into six genera, emended descriptions of Arcobacter anaerophilus and the genus Arcobacter, and an assessment of genus-level boundaries for Epsilonproteobacteria using in silico genomic comparator tools.</title>
        <authorList>
            <person name="On S.L.W."/>
            <person name="Miller W.G."/>
            <person name="Biggs P."/>
            <person name="Cornelius A."/>
            <person name="Vandamme P."/>
        </authorList>
    </citation>
    <scope>NUCLEOTIDE SEQUENCE [LARGE SCALE GENOMIC DNA]</scope>
    <source>
        <strain evidence="4 5">CCUG 56899</strain>
    </source>
</reference>
<keyword evidence="1" id="KW-0808">Transferase</keyword>
<dbReference type="GO" id="GO:0016779">
    <property type="term" value="F:nucleotidyltransferase activity"/>
    <property type="evidence" value="ECO:0007669"/>
    <property type="project" value="UniProtKB-KW"/>
</dbReference>
<sequence length="548" mass="63880">MHIIIPMSGVGNRFIEAGYKEPKPLIVIDGKPIIEHVCNLFPNEDKFTFICNSKHLSETNMREVLQSIKPNANIVEIPNHKKGPVYAVSLVEYLIEDDEEVIVNYCDFGTYWDYEDFLKHTRNRDADGAIPSYKGFHPHMLGNTNYAFMRDENQWMLEIKEKEPFTNNRMQEYASNGTYYFKKGSYVKKYFKELINRDINLKGEYYVSLIYNLLVEDGLKVSIYNIQHMLQWGTPQDVEEYNTWSKYFKNAIEEKPKPKPQENSITLIPLAGRGSRFVKVGYKDPKPLIEVSGKPMIIQAANSLPNSQNHIFVTLKEHLENYPLEKTLKQEYQDANIISIDEVTQGQAITCSLGLKDADENSSLLIAATDNGMIYNHEKYQNLIEDENVDAIIFTFKHHISSKNNPQMYGWVKVDDKDNATAVSVKVPISDNPYEDHAIVGTFWFKKVEYFNKALKKLLEKNIRVNGEYYVDSLMGELIELGLNVKVFEVDDYICWGTPDDYETFVYWQSFFHKVSWHPYSLEKDITVNKEKIKKLDTQYRTFEQEYR</sequence>
<dbReference type="CDD" id="cd04183">
    <property type="entry name" value="GT2_BcE_like"/>
    <property type="match status" value="1"/>
</dbReference>
<dbReference type="Pfam" id="PF00483">
    <property type="entry name" value="NTP_transferase"/>
    <property type="match status" value="2"/>
</dbReference>
<gene>
    <name evidence="4" type="ORF">APORC_1262</name>
</gene>
<evidence type="ECO:0000256" key="1">
    <source>
        <dbReference type="ARBA" id="ARBA00022679"/>
    </source>
</evidence>
<dbReference type="InterPro" id="IPR005835">
    <property type="entry name" value="NTP_transferase_dom"/>
</dbReference>
<dbReference type="SUPFAM" id="SSF53448">
    <property type="entry name" value="Nucleotide-diphospho-sugar transferases"/>
    <property type="match status" value="2"/>
</dbReference>
<dbReference type="Gene3D" id="3.90.550.10">
    <property type="entry name" value="Spore Coat Polysaccharide Biosynthesis Protein SpsA, Chain A"/>
    <property type="match status" value="2"/>
</dbReference>
<dbReference type="PANTHER" id="PTHR43584:SF8">
    <property type="entry name" value="N-ACETYLMURAMATE ALPHA-1-PHOSPHATE URIDYLYLTRANSFERASE"/>
    <property type="match status" value="1"/>
</dbReference>
<dbReference type="RefSeq" id="WP_066387525.1">
    <property type="nucleotide sequence ID" value="NZ_CP036246.2"/>
</dbReference>